<organism evidence="3 4">
    <name type="scientific">Microbulbifer spongiae</name>
    <dbReference type="NCBI Taxonomy" id="2944933"/>
    <lineage>
        <taxon>Bacteria</taxon>
        <taxon>Pseudomonadati</taxon>
        <taxon>Pseudomonadota</taxon>
        <taxon>Gammaproteobacteria</taxon>
        <taxon>Cellvibrionales</taxon>
        <taxon>Microbulbiferaceae</taxon>
        <taxon>Microbulbifer</taxon>
    </lineage>
</organism>
<evidence type="ECO:0000313" key="4">
    <source>
        <dbReference type="Proteomes" id="UP001321520"/>
    </source>
</evidence>
<comment type="pathway">
    <text evidence="2">Carbohydrate degradation; pentose phosphate pathway; D-ribose 5-phosphate from D-ribulose 5-phosphate (non-oxidative stage): step 1/1.</text>
</comment>
<dbReference type="InterPro" id="IPR020672">
    <property type="entry name" value="Ribose5P_isomerase_typA_subgr"/>
</dbReference>
<dbReference type="InterPro" id="IPR004788">
    <property type="entry name" value="Ribose5P_isomerase_type_A"/>
</dbReference>
<dbReference type="GO" id="GO:0004751">
    <property type="term" value="F:ribose-5-phosphate isomerase activity"/>
    <property type="evidence" value="ECO:0007669"/>
    <property type="project" value="UniProtKB-EC"/>
</dbReference>
<sequence>MTQDELKLASARAAVDYIAPHLETGSIIGIGTGSTANFFIDHLSGIKGKFDGAVASSEASAERLKSHGIPVYELNCVDSIQFYVDGTDEVNPTLELIKGGGAALTREKIVAACADLFICIADESKWVETLGAFPLPVEVIPMARALVARELVKLGGDPVYRQGVITDNGNAILDVYNLKIHQPIDLEETINNITGVVTNGIFARRPADLLLLSTGTGVKNITG</sequence>
<keyword evidence="4" id="KW-1185">Reference proteome</keyword>
<feature type="active site" description="Proton acceptor" evidence="2">
    <location>
        <position position="107"/>
    </location>
</feature>
<feature type="binding site" evidence="2">
    <location>
        <begin position="32"/>
        <end position="35"/>
    </location>
    <ligand>
        <name>substrate</name>
    </ligand>
</feature>
<dbReference type="SUPFAM" id="SSF75445">
    <property type="entry name" value="D-ribose-5-phosphate isomerase (RpiA), lid domain"/>
    <property type="match status" value="1"/>
</dbReference>
<accession>A0ABY9EDF0</accession>
<dbReference type="InterPro" id="IPR037171">
    <property type="entry name" value="NagB/RpiA_transferase-like"/>
</dbReference>
<dbReference type="PANTHER" id="PTHR11934:SF0">
    <property type="entry name" value="RIBOSE-5-PHOSPHATE ISOMERASE"/>
    <property type="match status" value="1"/>
</dbReference>
<comment type="similarity">
    <text evidence="2">Belongs to the ribose 5-phosphate isomerase family.</text>
</comment>
<feature type="binding site" evidence="2">
    <location>
        <begin position="85"/>
        <end position="88"/>
    </location>
    <ligand>
        <name>substrate</name>
    </ligand>
</feature>
<proteinExistence type="inferred from homology"/>
<dbReference type="NCBIfam" id="TIGR00021">
    <property type="entry name" value="rpiA"/>
    <property type="match status" value="1"/>
</dbReference>
<dbReference type="HAMAP" id="MF_00170">
    <property type="entry name" value="Rib_5P_isom_A"/>
    <property type="match status" value="1"/>
</dbReference>
<reference evidence="3 4" key="1">
    <citation type="submission" date="2022-05" db="EMBL/GenBank/DDBJ databases">
        <title>Microbulbifer sp. nov., isolated from sponge.</title>
        <authorList>
            <person name="Gao L."/>
        </authorList>
    </citation>
    <scope>NUCLEOTIDE SEQUENCE [LARGE SCALE GENOMIC DNA]</scope>
    <source>
        <strain evidence="3 4">MI-G</strain>
    </source>
</reference>
<evidence type="ECO:0000256" key="1">
    <source>
        <dbReference type="ARBA" id="ARBA00023235"/>
    </source>
</evidence>
<name>A0ABY9EDF0_9GAMM</name>
<comment type="function">
    <text evidence="2">Catalyzes the reversible conversion of ribose-5-phosphate to ribulose 5-phosphate.</text>
</comment>
<feature type="binding site" evidence="2">
    <location>
        <begin position="98"/>
        <end position="101"/>
    </location>
    <ligand>
        <name>substrate</name>
    </ligand>
</feature>
<dbReference type="Gene3D" id="3.40.50.1360">
    <property type="match status" value="1"/>
</dbReference>
<keyword evidence="1 2" id="KW-0413">Isomerase</keyword>
<evidence type="ECO:0000313" key="3">
    <source>
        <dbReference type="EMBL" id="WKD49559.1"/>
    </source>
</evidence>
<dbReference type="EMBL" id="CP098023">
    <property type="protein sequence ID" value="WKD49559.1"/>
    <property type="molecule type" value="Genomic_DNA"/>
</dbReference>
<dbReference type="NCBIfam" id="NF001924">
    <property type="entry name" value="PRK00702.1"/>
    <property type="match status" value="1"/>
</dbReference>
<evidence type="ECO:0000256" key="2">
    <source>
        <dbReference type="HAMAP-Rule" id="MF_00170"/>
    </source>
</evidence>
<dbReference type="EC" id="5.3.1.6" evidence="2"/>
<comment type="catalytic activity">
    <reaction evidence="2">
        <text>aldehydo-D-ribose 5-phosphate = D-ribulose 5-phosphate</text>
        <dbReference type="Rhea" id="RHEA:14657"/>
        <dbReference type="ChEBI" id="CHEBI:58121"/>
        <dbReference type="ChEBI" id="CHEBI:58273"/>
        <dbReference type="EC" id="5.3.1.6"/>
    </reaction>
</comment>
<protein>
    <recommendedName>
        <fullName evidence="2">Ribose-5-phosphate isomerase A</fullName>
        <ecNumber evidence="2">5.3.1.6</ecNumber>
    </recommendedName>
    <alternativeName>
        <fullName evidence="2">Phosphoriboisomerase A</fullName>
        <shortName evidence="2">PRI</shortName>
    </alternativeName>
</protein>
<dbReference type="SUPFAM" id="SSF100950">
    <property type="entry name" value="NagB/RpiA/CoA transferase-like"/>
    <property type="match status" value="1"/>
</dbReference>
<dbReference type="RefSeq" id="WP_301415411.1">
    <property type="nucleotide sequence ID" value="NZ_CP098023.1"/>
</dbReference>
<dbReference type="CDD" id="cd01398">
    <property type="entry name" value="RPI_A"/>
    <property type="match status" value="1"/>
</dbReference>
<dbReference type="Proteomes" id="UP001321520">
    <property type="component" value="Chromosome"/>
</dbReference>
<dbReference type="Pfam" id="PF06026">
    <property type="entry name" value="Rib_5-P_isom_A"/>
    <property type="match status" value="1"/>
</dbReference>
<dbReference type="PANTHER" id="PTHR11934">
    <property type="entry name" value="RIBOSE-5-PHOSPHATE ISOMERASE"/>
    <property type="match status" value="1"/>
</dbReference>
<comment type="subunit">
    <text evidence="2">Homodimer.</text>
</comment>
<dbReference type="Gene3D" id="3.30.70.260">
    <property type="match status" value="1"/>
</dbReference>
<feature type="binding site" evidence="2">
    <location>
        <position position="125"/>
    </location>
    <ligand>
        <name>substrate</name>
    </ligand>
</feature>
<gene>
    <name evidence="2 3" type="primary">rpiA</name>
    <name evidence="3" type="ORF">M8T91_16950</name>
</gene>